<proteinExistence type="predicted"/>
<gene>
    <name evidence="2" type="primary">Necator_chrV.g18392</name>
    <name evidence="2" type="ORF">RB195_013601</name>
</gene>
<evidence type="ECO:0000313" key="3">
    <source>
        <dbReference type="Proteomes" id="UP001303046"/>
    </source>
</evidence>
<dbReference type="PANTHER" id="PTHR47027">
    <property type="entry name" value="REVERSE TRANSCRIPTASE DOMAIN-CONTAINING PROTEIN"/>
    <property type="match status" value="1"/>
</dbReference>
<name>A0ABR1DWQ3_NECAM</name>
<comment type="caution">
    <text evidence="2">The sequence shown here is derived from an EMBL/GenBank/DDBJ whole genome shotgun (WGS) entry which is preliminary data.</text>
</comment>
<dbReference type="InterPro" id="IPR043502">
    <property type="entry name" value="DNA/RNA_pol_sf"/>
</dbReference>
<dbReference type="Pfam" id="PF00078">
    <property type="entry name" value="RVT_1"/>
    <property type="match status" value="1"/>
</dbReference>
<evidence type="ECO:0000259" key="1">
    <source>
        <dbReference type="Pfam" id="PF00078"/>
    </source>
</evidence>
<dbReference type="PANTHER" id="PTHR47027:SF29">
    <property type="entry name" value="C2H2-TYPE DOMAIN-CONTAINING PROTEIN"/>
    <property type="match status" value="1"/>
</dbReference>
<accession>A0ABR1DWQ3</accession>
<protein>
    <recommendedName>
        <fullName evidence="1">Reverse transcriptase domain-containing protein</fullName>
    </recommendedName>
</protein>
<dbReference type="InterPro" id="IPR000477">
    <property type="entry name" value="RT_dom"/>
</dbReference>
<dbReference type="Proteomes" id="UP001303046">
    <property type="component" value="Unassembled WGS sequence"/>
</dbReference>
<feature type="domain" description="Reverse transcriptase" evidence="1">
    <location>
        <begin position="201"/>
        <end position="339"/>
    </location>
</feature>
<evidence type="ECO:0000313" key="2">
    <source>
        <dbReference type="EMBL" id="KAK6754713.1"/>
    </source>
</evidence>
<dbReference type="SUPFAM" id="SSF56672">
    <property type="entry name" value="DNA/RNA polymerases"/>
    <property type="match status" value="1"/>
</dbReference>
<keyword evidence="3" id="KW-1185">Reference proteome</keyword>
<dbReference type="EMBL" id="JAVFWL010000005">
    <property type="protein sequence ID" value="KAK6754713.1"/>
    <property type="molecule type" value="Genomic_DNA"/>
</dbReference>
<organism evidence="2 3">
    <name type="scientific">Necator americanus</name>
    <name type="common">Human hookworm</name>
    <dbReference type="NCBI Taxonomy" id="51031"/>
    <lineage>
        <taxon>Eukaryota</taxon>
        <taxon>Metazoa</taxon>
        <taxon>Ecdysozoa</taxon>
        <taxon>Nematoda</taxon>
        <taxon>Chromadorea</taxon>
        <taxon>Rhabditida</taxon>
        <taxon>Rhabditina</taxon>
        <taxon>Rhabditomorpha</taxon>
        <taxon>Strongyloidea</taxon>
        <taxon>Ancylostomatidae</taxon>
        <taxon>Bunostominae</taxon>
        <taxon>Necator</taxon>
    </lineage>
</organism>
<reference evidence="2 3" key="1">
    <citation type="submission" date="2023-08" db="EMBL/GenBank/DDBJ databases">
        <title>A Necator americanus chromosomal reference genome.</title>
        <authorList>
            <person name="Ilik V."/>
            <person name="Petrzelkova K.J."/>
            <person name="Pardy F."/>
            <person name="Fuh T."/>
            <person name="Niatou-Singa F.S."/>
            <person name="Gouil Q."/>
            <person name="Baker L."/>
            <person name="Ritchie M.E."/>
            <person name="Jex A.R."/>
            <person name="Gazzola D."/>
            <person name="Li H."/>
            <person name="Toshio Fujiwara R."/>
            <person name="Zhan B."/>
            <person name="Aroian R.V."/>
            <person name="Pafco B."/>
            <person name="Schwarz E.M."/>
        </authorList>
    </citation>
    <scope>NUCLEOTIDE SEQUENCE [LARGE SCALE GENOMIC DNA]</scope>
    <source>
        <strain evidence="2 3">Aroian</strain>
        <tissue evidence="2">Whole animal</tissue>
    </source>
</reference>
<sequence length="364" mass="41737">MRAAWGAFAAVREATDQLTHQDLRAHLFDSSRQFFQRSVSYAVETWADTAATFGKLLTTHRALEGCLLKFKRRTQHLAGLRSSDLGGMFRLRNPAEHVSKAKHRCAVHIMKRIDDNCTKRTLEWIPRDAKHPRGRPPTRCGDVFATRMHQLSSQLDTAQEPLQRHSQNLRTSWMTIARERNEWKGCWGPTIDHIHIVSKLIEISREYKVPLCLTFIDLKKAFDSVETEAVVEALDNQGVPPLYIKVLRELHSNVTTEISPFYKNIIIDVKRGVRQGVTISPKIFSATRENAVRKLDWYDVGVKVDGRQLHHLHFADDIVLITPSINQAERMLTELAVAVSYVNDRRLETPQRLPRKVKSGRPDT</sequence>